<dbReference type="SMART" id="SM00382">
    <property type="entry name" value="AAA"/>
    <property type="match status" value="1"/>
</dbReference>
<sequence length="574" mass="59173">MPRVLIIGSLEAELGQAARIAQARGAKLAQAGGISAGIAHARAQGCDLVLCDVLHDVAWLVQSLENERIHCPVVACGRPTDAAAAVRAIQAGAKEFLPLPSDPDLIVALLQAVAEDGNAPVFRDPAMAAILARAETVARAEASVLITGESGTGKEVLARHIHAHSRRANGPFVALNCAALPETLLESELFGHEKGAFSGAVAARRGKFEQAEGGTLLLDEIGEMDIRLQAKILRVLQEREVDRLGGTAPVKVDVRILAATNRDLAAEVRAGRFREDLLFRLRVVALRIPPLRERPADILPIAEHYAARYAEANGFERRAFSAEAKAMLLRHPWPGNVRELENAVHRAVLLAGGDRIEAEAIELDPPEAPRGQDGVVAGPAAGSAMRPLVGADFPSPAVAPTAAPHGAAAPAPGFAPGAEDELAAAWPGLATGVSTGAHGGAPRGNPHGGSIGSPAGSPGALPAGNLFGSSAHAPAAVAAPFAAYAAASPFTAYAPPAPPAAPASGVAALVGRRMEDVERALILETLGHCLGNRTRAAEILGISIRTLRNKLHEYRAAGAEVPAVAGQVPFAALG</sequence>
<keyword evidence="8" id="KW-0597">Phosphoprotein</keyword>
<feature type="domain" description="Sigma-54 factor interaction" evidence="10">
    <location>
        <begin position="120"/>
        <end position="349"/>
    </location>
</feature>
<comment type="caution">
    <text evidence="12">The sequence shown here is derived from an EMBL/GenBank/DDBJ whole genome shotgun (WGS) entry which is preliminary data.</text>
</comment>
<organism evidence="12 13">
    <name type="scientific">Roseomonas elaeocarpi</name>
    <dbReference type="NCBI Taxonomy" id="907779"/>
    <lineage>
        <taxon>Bacteria</taxon>
        <taxon>Pseudomonadati</taxon>
        <taxon>Pseudomonadota</taxon>
        <taxon>Alphaproteobacteria</taxon>
        <taxon>Acetobacterales</taxon>
        <taxon>Roseomonadaceae</taxon>
        <taxon>Roseomonas</taxon>
    </lineage>
</organism>
<dbReference type="PROSITE" id="PS00688">
    <property type="entry name" value="SIGMA54_INTERACT_3"/>
    <property type="match status" value="1"/>
</dbReference>
<evidence type="ECO:0000259" key="10">
    <source>
        <dbReference type="PROSITE" id="PS50045"/>
    </source>
</evidence>
<accession>A0ABV6JSM7</accession>
<dbReference type="PRINTS" id="PR01590">
    <property type="entry name" value="HTHFIS"/>
</dbReference>
<evidence type="ECO:0000256" key="7">
    <source>
        <dbReference type="ARBA" id="ARBA00023163"/>
    </source>
</evidence>
<dbReference type="InterPro" id="IPR011006">
    <property type="entry name" value="CheY-like_superfamily"/>
</dbReference>
<dbReference type="InterPro" id="IPR003593">
    <property type="entry name" value="AAA+_ATPase"/>
</dbReference>
<proteinExistence type="predicted"/>
<dbReference type="Gene3D" id="1.10.10.60">
    <property type="entry name" value="Homeodomain-like"/>
    <property type="match status" value="1"/>
</dbReference>
<dbReference type="EMBL" id="JBHLUN010000007">
    <property type="protein sequence ID" value="MFC0408731.1"/>
    <property type="molecule type" value="Genomic_DNA"/>
</dbReference>
<dbReference type="Gene3D" id="1.10.8.60">
    <property type="match status" value="1"/>
</dbReference>
<gene>
    <name evidence="12" type="ORF">ACFFGY_10750</name>
</gene>
<keyword evidence="7" id="KW-0804">Transcription</keyword>
<feature type="modified residue" description="4-aspartylphosphate" evidence="8">
    <location>
        <position position="52"/>
    </location>
</feature>
<dbReference type="InterPro" id="IPR002078">
    <property type="entry name" value="Sigma_54_int"/>
</dbReference>
<dbReference type="InterPro" id="IPR027417">
    <property type="entry name" value="P-loop_NTPase"/>
</dbReference>
<dbReference type="RefSeq" id="WP_377044487.1">
    <property type="nucleotide sequence ID" value="NZ_JBHLUN010000007.1"/>
</dbReference>
<evidence type="ECO:0000313" key="12">
    <source>
        <dbReference type="EMBL" id="MFC0408731.1"/>
    </source>
</evidence>
<evidence type="ECO:0000256" key="4">
    <source>
        <dbReference type="ARBA" id="ARBA00023015"/>
    </source>
</evidence>
<dbReference type="Pfam" id="PF25601">
    <property type="entry name" value="AAA_lid_14"/>
    <property type="match status" value="1"/>
</dbReference>
<evidence type="ECO:0000259" key="11">
    <source>
        <dbReference type="PROSITE" id="PS50110"/>
    </source>
</evidence>
<dbReference type="PROSITE" id="PS50110">
    <property type="entry name" value="RESPONSE_REGULATORY"/>
    <property type="match status" value="1"/>
</dbReference>
<keyword evidence="13" id="KW-1185">Reference proteome</keyword>
<dbReference type="PROSITE" id="PS50045">
    <property type="entry name" value="SIGMA54_INTERACT_4"/>
    <property type="match status" value="1"/>
</dbReference>
<dbReference type="Proteomes" id="UP001589865">
    <property type="component" value="Unassembled WGS sequence"/>
</dbReference>
<dbReference type="Pfam" id="PF02954">
    <property type="entry name" value="HTH_8"/>
    <property type="match status" value="1"/>
</dbReference>
<evidence type="ECO:0000256" key="3">
    <source>
        <dbReference type="ARBA" id="ARBA00023012"/>
    </source>
</evidence>
<dbReference type="Gene3D" id="3.40.50.300">
    <property type="entry name" value="P-loop containing nucleotide triphosphate hydrolases"/>
    <property type="match status" value="1"/>
</dbReference>
<keyword evidence="1" id="KW-0547">Nucleotide-binding</keyword>
<dbReference type="PANTHER" id="PTHR32071:SF21">
    <property type="entry name" value="TRANSCRIPTIONAL REGULATORY PROTEIN FLGR"/>
    <property type="match status" value="1"/>
</dbReference>
<keyword evidence="5" id="KW-0238">DNA-binding</keyword>
<dbReference type="Gene3D" id="3.40.50.2300">
    <property type="match status" value="1"/>
</dbReference>
<protein>
    <submittedName>
        <fullName evidence="12">Sigma 54-interacting transcriptional regulator</fullName>
    </submittedName>
</protein>
<dbReference type="Pfam" id="PF00158">
    <property type="entry name" value="Sigma54_activat"/>
    <property type="match status" value="1"/>
</dbReference>
<dbReference type="InterPro" id="IPR025662">
    <property type="entry name" value="Sigma_54_int_dom_ATP-bd_1"/>
</dbReference>
<evidence type="ECO:0000256" key="5">
    <source>
        <dbReference type="ARBA" id="ARBA00023125"/>
    </source>
</evidence>
<dbReference type="SUPFAM" id="SSF52540">
    <property type="entry name" value="P-loop containing nucleoside triphosphate hydrolases"/>
    <property type="match status" value="1"/>
</dbReference>
<keyword evidence="2" id="KW-0067">ATP-binding</keyword>
<dbReference type="InterPro" id="IPR009057">
    <property type="entry name" value="Homeodomain-like_sf"/>
</dbReference>
<evidence type="ECO:0000256" key="8">
    <source>
        <dbReference type="PROSITE-ProRule" id="PRU00169"/>
    </source>
</evidence>
<dbReference type="InterPro" id="IPR025943">
    <property type="entry name" value="Sigma_54_int_dom_ATP-bd_2"/>
</dbReference>
<feature type="domain" description="Response regulatory" evidence="11">
    <location>
        <begin position="3"/>
        <end position="114"/>
    </location>
</feature>
<evidence type="ECO:0000256" key="2">
    <source>
        <dbReference type="ARBA" id="ARBA00022840"/>
    </source>
</evidence>
<reference evidence="12 13" key="1">
    <citation type="submission" date="2024-09" db="EMBL/GenBank/DDBJ databases">
        <authorList>
            <person name="Sun Q."/>
            <person name="Mori K."/>
        </authorList>
    </citation>
    <scope>NUCLEOTIDE SEQUENCE [LARGE SCALE GENOMIC DNA]</scope>
    <source>
        <strain evidence="12 13">TBRC 5777</strain>
    </source>
</reference>
<dbReference type="InterPro" id="IPR025944">
    <property type="entry name" value="Sigma_54_int_dom_CS"/>
</dbReference>
<evidence type="ECO:0000256" key="1">
    <source>
        <dbReference type="ARBA" id="ARBA00022741"/>
    </source>
</evidence>
<dbReference type="InterPro" id="IPR001789">
    <property type="entry name" value="Sig_transdc_resp-reg_receiver"/>
</dbReference>
<keyword evidence="6" id="KW-0010">Activator</keyword>
<dbReference type="SUPFAM" id="SSF46689">
    <property type="entry name" value="Homeodomain-like"/>
    <property type="match status" value="1"/>
</dbReference>
<dbReference type="PROSITE" id="PS00675">
    <property type="entry name" value="SIGMA54_INTERACT_1"/>
    <property type="match status" value="1"/>
</dbReference>
<evidence type="ECO:0000256" key="9">
    <source>
        <dbReference type="SAM" id="MobiDB-lite"/>
    </source>
</evidence>
<dbReference type="PROSITE" id="PS00676">
    <property type="entry name" value="SIGMA54_INTERACT_2"/>
    <property type="match status" value="1"/>
</dbReference>
<name>A0ABV6JSM7_9PROT</name>
<evidence type="ECO:0000256" key="6">
    <source>
        <dbReference type="ARBA" id="ARBA00023159"/>
    </source>
</evidence>
<dbReference type="InterPro" id="IPR002197">
    <property type="entry name" value="HTH_Fis"/>
</dbReference>
<dbReference type="InterPro" id="IPR058031">
    <property type="entry name" value="AAA_lid_NorR"/>
</dbReference>
<dbReference type="SUPFAM" id="SSF52172">
    <property type="entry name" value="CheY-like"/>
    <property type="match status" value="1"/>
</dbReference>
<feature type="region of interest" description="Disordered" evidence="9">
    <location>
        <begin position="433"/>
        <end position="457"/>
    </location>
</feature>
<feature type="compositionally biased region" description="Gly residues" evidence="9">
    <location>
        <begin position="437"/>
        <end position="451"/>
    </location>
</feature>
<dbReference type="PANTHER" id="PTHR32071">
    <property type="entry name" value="TRANSCRIPTIONAL REGULATORY PROTEIN"/>
    <property type="match status" value="1"/>
</dbReference>
<evidence type="ECO:0000313" key="13">
    <source>
        <dbReference type="Proteomes" id="UP001589865"/>
    </source>
</evidence>
<keyword evidence="3" id="KW-0902">Two-component regulatory system</keyword>
<dbReference type="CDD" id="cd00009">
    <property type="entry name" value="AAA"/>
    <property type="match status" value="1"/>
</dbReference>
<keyword evidence="4" id="KW-0805">Transcription regulation</keyword>